<dbReference type="InterPro" id="IPR050706">
    <property type="entry name" value="Cyclic-di-GMP_PDE-like"/>
</dbReference>
<comment type="caution">
    <text evidence="3">The sequence shown here is derived from an EMBL/GenBank/DDBJ whole genome shotgun (WGS) entry which is preliminary data.</text>
</comment>
<dbReference type="OrthoDB" id="7462471at2"/>
<evidence type="ECO:0000256" key="1">
    <source>
        <dbReference type="SAM" id="Phobius"/>
    </source>
</evidence>
<dbReference type="AlphaFoldDB" id="A0A2U2J2U5"/>
<evidence type="ECO:0000313" key="3">
    <source>
        <dbReference type="EMBL" id="PWG02669.1"/>
    </source>
</evidence>
<dbReference type="RefSeq" id="WP_109270809.1">
    <property type="nucleotide sequence ID" value="NZ_QFFF01000001.1"/>
</dbReference>
<organism evidence="3 4">
    <name type="scientific">Allosphingosinicella humi</name>
    <dbReference type="NCBI Taxonomy" id="2068657"/>
    <lineage>
        <taxon>Bacteria</taxon>
        <taxon>Pseudomonadati</taxon>
        <taxon>Pseudomonadota</taxon>
        <taxon>Alphaproteobacteria</taxon>
        <taxon>Sphingomonadales</taxon>
        <taxon>Sphingomonadaceae</taxon>
        <taxon>Allosphingosinicella</taxon>
    </lineage>
</organism>
<keyword evidence="1" id="KW-0472">Membrane</keyword>
<dbReference type="PROSITE" id="PS50883">
    <property type="entry name" value="EAL"/>
    <property type="match status" value="1"/>
</dbReference>
<sequence length="787" mass="84917">MSPDKGINLRMARRPEGDAINMLIRLANGLTRRAGAIIVAAACVVGATIELTGGAAALENSLEEFRSDLLRKPVSGETVIVEISGRSLLEVHPWPFPRSIHGQLVDKLRQAGARQILFDISFTSPASDVEQDVAFAKALERASERVVLPAVLESAPELGPRIEKMPAPILRPHVQVASIWISLDEDVYARRLPYSVEIAGAQRPSLGTYLANQPSRRTDSFLIDWSFDLTSFPTANYADVLTGNVDPGFFSGKNVIVGVTSSTLGDRWTVPSHGRIPGLFIQAAASETLRRGRPAPLGDWPALAGAIVFISLSLAFRRMVVRLLAMAVGMTMLVATYVLLREFTPLILGTGAAFFSLATAILLQSAAGIASSVMSRLTQDPGSNLPNITAMRLSAPTPGITVAVRLRNSVETAALLGADVQRELLRKVSARLSLAASGAAVFQVDDHSFAWRAEGSFDATIESIEGLHAILASGVTVGGCTVDVTVSIGVCEESDLDTDAAVTAALLAAERAAQRGLNWEKYVADDDGSWRLSLLGDLDRAIDHGEVWVAYQPKFDLATRTLMGAEALARWSHPERGDIRPDLFIPIVEENGRIEKLTLHVLHQAIRDFSDLDENLSVAVNISMRMIGRNRLVEPIRAMLERYHMDAQRLTLEITESAAPAGEAGIQELNRLRELGVNISIDDYGTGQSTLSYLKTLPATELKIDRSFVQLIRSSKSDATVVDSTIKLAHALGLRVVAEGVDSEETLALLEAMDCDIIQGFHIGEPTPLHAFLARLPTPSHRAASAS</sequence>
<accession>A0A2U2J2U5</accession>
<evidence type="ECO:0000259" key="2">
    <source>
        <dbReference type="PROSITE" id="PS50883"/>
    </source>
</evidence>
<dbReference type="GO" id="GO:0071111">
    <property type="term" value="F:cyclic-guanylate-specific phosphodiesterase activity"/>
    <property type="evidence" value="ECO:0007669"/>
    <property type="project" value="InterPro"/>
</dbReference>
<dbReference type="InterPro" id="IPR007890">
    <property type="entry name" value="CHASE2"/>
</dbReference>
<dbReference type="CDD" id="cd01948">
    <property type="entry name" value="EAL"/>
    <property type="match status" value="1"/>
</dbReference>
<proteinExistence type="predicted"/>
<dbReference type="SUPFAM" id="SSF141868">
    <property type="entry name" value="EAL domain-like"/>
    <property type="match status" value="1"/>
</dbReference>
<protein>
    <recommendedName>
        <fullName evidence="2">EAL domain-containing protein</fullName>
    </recommendedName>
</protein>
<keyword evidence="1" id="KW-1133">Transmembrane helix</keyword>
<dbReference type="Gene3D" id="3.30.70.270">
    <property type="match status" value="1"/>
</dbReference>
<feature type="transmembrane region" description="Helical" evidence="1">
    <location>
        <begin position="346"/>
        <end position="370"/>
    </location>
</feature>
<reference evidence="3 4" key="1">
    <citation type="submission" date="2018-05" db="EMBL/GenBank/DDBJ databases">
        <title>Genome of Sphingosinicella humi QZX222.</title>
        <authorList>
            <person name="Qiao Z."/>
            <person name="Wang G."/>
        </authorList>
    </citation>
    <scope>NUCLEOTIDE SEQUENCE [LARGE SCALE GENOMIC DNA]</scope>
    <source>
        <strain evidence="3 4">QZX222</strain>
    </source>
</reference>
<evidence type="ECO:0000313" key="4">
    <source>
        <dbReference type="Proteomes" id="UP000245916"/>
    </source>
</evidence>
<dbReference type="InterPro" id="IPR043128">
    <property type="entry name" value="Rev_trsase/Diguanyl_cyclase"/>
</dbReference>
<dbReference type="SMART" id="SM00052">
    <property type="entry name" value="EAL"/>
    <property type="match status" value="1"/>
</dbReference>
<dbReference type="PANTHER" id="PTHR33121:SF79">
    <property type="entry name" value="CYCLIC DI-GMP PHOSPHODIESTERASE PDED-RELATED"/>
    <property type="match status" value="1"/>
</dbReference>
<dbReference type="InterPro" id="IPR035919">
    <property type="entry name" value="EAL_sf"/>
</dbReference>
<dbReference type="Pfam" id="PF05226">
    <property type="entry name" value="CHASE2"/>
    <property type="match status" value="1"/>
</dbReference>
<dbReference type="Gene3D" id="3.20.20.450">
    <property type="entry name" value="EAL domain"/>
    <property type="match status" value="1"/>
</dbReference>
<dbReference type="SMART" id="SM01080">
    <property type="entry name" value="CHASE2"/>
    <property type="match status" value="1"/>
</dbReference>
<dbReference type="PANTHER" id="PTHR33121">
    <property type="entry name" value="CYCLIC DI-GMP PHOSPHODIESTERASE PDEF"/>
    <property type="match status" value="1"/>
</dbReference>
<gene>
    <name evidence="3" type="ORF">DF286_07190</name>
</gene>
<dbReference type="Pfam" id="PF00563">
    <property type="entry name" value="EAL"/>
    <property type="match status" value="1"/>
</dbReference>
<feature type="transmembrane region" description="Helical" evidence="1">
    <location>
        <begin position="323"/>
        <end position="340"/>
    </location>
</feature>
<feature type="domain" description="EAL" evidence="2">
    <location>
        <begin position="531"/>
        <end position="780"/>
    </location>
</feature>
<dbReference type="EMBL" id="QFFF01000001">
    <property type="protein sequence ID" value="PWG02669.1"/>
    <property type="molecule type" value="Genomic_DNA"/>
</dbReference>
<name>A0A2U2J2U5_9SPHN</name>
<keyword evidence="4" id="KW-1185">Reference proteome</keyword>
<keyword evidence="1" id="KW-0812">Transmembrane</keyword>
<dbReference type="Proteomes" id="UP000245916">
    <property type="component" value="Unassembled WGS sequence"/>
</dbReference>
<dbReference type="InterPro" id="IPR001633">
    <property type="entry name" value="EAL_dom"/>
</dbReference>